<dbReference type="STRING" id="1123755.SAMN05444714_2820"/>
<gene>
    <name evidence="4" type="ORF">SAMN05444714_2820</name>
</gene>
<feature type="domain" description="N-acetyltransferase" evidence="3">
    <location>
        <begin position="5"/>
        <end position="154"/>
    </location>
</feature>
<dbReference type="InterPro" id="IPR016181">
    <property type="entry name" value="Acyl_CoA_acyltransferase"/>
</dbReference>
<keyword evidence="1 4" id="KW-0808">Transferase</keyword>
<evidence type="ECO:0000313" key="5">
    <source>
        <dbReference type="Proteomes" id="UP000198926"/>
    </source>
</evidence>
<dbReference type="EMBL" id="FOZM01000003">
    <property type="protein sequence ID" value="SFS21402.1"/>
    <property type="molecule type" value="Genomic_DNA"/>
</dbReference>
<dbReference type="SUPFAM" id="SSF55729">
    <property type="entry name" value="Acyl-CoA N-acyltransferases (Nat)"/>
    <property type="match status" value="1"/>
</dbReference>
<name>A0A1I6N0A7_9RHOB</name>
<dbReference type="InterPro" id="IPR050832">
    <property type="entry name" value="Bact_Acetyltransf"/>
</dbReference>
<dbReference type="Gene3D" id="3.40.630.30">
    <property type="match status" value="1"/>
</dbReference>
<dbReference type="InterPro" id="IPR000182">
    <property type="entry name" value="GNAT_dom"/>
</dbReference>
<proteinExistence type="predicted"/>
<dbReference type="GO" id="GO:0016747">
    <property type="term" value="F:acyltransferase activity, transferring groups other than amino-acyl groups"/>
    <property type="evidence" value="ECO:0007669"/>
    <property type="project" value="InterPro"/>
</dbReference>
<dbReference type="PANTHER" id="PTHR43877:SF2">
    <property type="entry name" value="AMINOALKYLPHOSPHONATE N-ACETYLTRANSFERASE-RELATED"/>
    <property type="match status" value="1"/>
</dbReference>
<evidence type="ECO:0000256" key="2">
    <source>
        <dbReference type="ARBA" id="ARBA00023315"/>
    </source>
</evidence>
<accession>A0A1I6N0A7</accession>
<protein>
    <submittedName>
        <fullName evidence="4">Acetyltransferase (GNAT) family protein</fullName>
    </submittedName>
</protein>
<keyword evidence="2" id="KW-0012">Acyltransferase</keyword>
<dbReference type="PANTHER" id="PTHR43877">
    <property type="entry name" value="AMINOALKYLPHOSPHONATE N-ACETYLTRANSFERASE-RELATED-RELATED"/>
    <property type="match status" value="1"/>
</dbReference>
<dbReference type="Proteomes" id="UP000198926">
    <property type="component" value="Unassembled WGS sequence"/>
</dbReference>
<reference evidence="4 5" key="1">
    <citation type="submission" date="2016-10" db="EMBL/GenBank/DDBJ databases">
        <authorList>
            <person name="de Groot N.N."/>
        </authorList>
    </citation>
    <scope>NUCLEOTIDE SEQUENCE [LARGE SCALE GENOMIC DNA]</scope>
    <source>
        <strain evidence="4 5">DSM 29433</strain>
    </source>
</reference>
<dbReference type="PROSITE" id="PS51186">
    <property type="entry name" value="GNAT"/>
    <property type="match status" value="1"/>
</dbReference>
<evidence type="ECO:0000256" key="1">
    <source>
        <dbReference type="ARBA" id="ARBA00022679"/>
    </source>
</evidence>
<dbReference type="Pfam" id="PF00583">
    <property type="entry name" value="Acetyltransf_1"/>
    <property type="match status" value="1"/>
</dbReference>
<keyword evidence="5" id="KW-1185">Reference proteome</keyword>
<evidence type="ECO:0000313" key="4">
    <source>
        <dbReference type="EMBL" id="SFS21402.1"/>
    </source>
</evidence>
<evidence type="ECO:0000259" key="3">
    <source>
        <dbReference type="PROSITE" id="PS51186"/>
    </source>
</evidence>
<organism evidence="4 5">
    <name type="scientific">Yoonia litorea</name>
    <dbReference type="NCBI Taxonomy" id="1123755"/>
    <lineage>
        <taxon>Bacteria</taxon>
        <taxon>Pseudomonadati</taxon>
        <taxon>Pseudomonadota</taxon>
        <taxon>Alphaproteobacteria</taxon>
        <taxon>Rhodobacterales</taxon>
        <taxon>Paracoccaceae</taxon>
        <taxon>Yoonia</taxon>
    </lineage>
</organism>
<dbReference type="AlphaFoldDB" id="A0A1I6N0A7"/>
<dbReference type="CDD" id="cd04301">
    <property type="entry name" value="NAT_SF"/>
    <property type="match status" value="1"/>
</dbReference>
<sequence length="154" mass="16845">MSHPERITANDHRLHAVHRLITDAFAYMDGLIDPPSSITRFDIAAARHHATKGELIVIGTLPVAAMVMQEMQNTLYLGKIAVAEEARGRGYAKQLITYAAEHARALGLPNLTLQSRIELRANHAAFAAMGFVESGRTAHAGFDKPTSITFTRTL</sequence>
<dbReference type="RefSeq" id="WP_242649917.1">
    <property type="nucleotide sequence ID" value="NZ_FOZM01000003.1"/>
</dbReference>